<dbReference type="SUPFAM" id="SSF57302">
    <property type="entry name" value="Snake toxin-like"/>
    <property type="match status" value="1"/>
</dbReference>
<dbReference type="InterPro" id="IPR039457">
    <property type="entry name" value="LYPD6-like"/>
</dbReference>
<dbReference type="AlphaFoldDB" id="A0A9D3NU08"/>
<evidence type="ECO:0000256" key="1">
    <source>
        <dbReference type="ARBA" id="ARBA00004609"/>
    </source>
</evidence>
<evidence type="ECO:0000256" key="5">
    <source>
        <dbReference type="ARBA" id="ARBA00023136"/>
    </source>
</evidence>
<evidence type="ECO:0000256" key="4">
    <source>
        <dbReference type="ARBA" id="ARBA00022729"/>
    </source>
</evidence>
<keyword evidence="8" id="KW-0449">Lipoprotein</keyword>
<comment type="subcellular location">
    <subcellularLocation>
        <location evidence="1">Cell membrane</location>
        <topology evidence="1">Lipid-anchor</topology>
        <topology evidence="1">GPI-anchor</topology>
    </subcellularLocation>
</comment>
<dbReference type="PANTHER" id="PTHR31171">
    <property type="entry name" value="LY6/PLAUR DOMAIN-CONTAINING PROTEIN 6"/>
    <property type="match status" value="1"/>
</dbReference>
<evidence type="ECO:0000256" key="3">
    <source>
        <dbReference type="ARBA" id="ARBA00022622"/>
    </source>
</evidence>
<gene>
    <name evidence="9" type="ORF">KOW79_010328</name>
</gene>
<keyword evidence="10" id="KW-1185">Reference proteome</keyword>
<dbReference type="Pfam" id="PF16975">
    <property type="entry name" value="UPAR_LY6_2"/>
    <property type="match status" value="1"/>
</dbReference>
<evidence type="ECO:0000256" key="2">
    <source>
        <dbReference type="ARBA" id="ARBA00022475"/>
    </source>
</evidence>
<sequence length="187" mass="20980">MKRNRRLMEAMLSNSAIIMEVFFKLTGLLLGTLLSDWLTAVLSRDFTLADIQQLHVSATPHPGGFKCFTCEDAEDNYSCNRWAPDQYCPKDTRFCYTRHRMNADGQSVSVTKRCVSQDECVSTGCVQHRAHMVCASCCEGNICNLPVPWNKTAAIFSTISPINRVIRVSPGKISTLCIIIFMLNNFS</sequence>
<organism evidence="9 10">
    <name type="scientific">Hemibagrus wyckioides</name>
    <dbReference type="NCBI Taxonomy" id="337641"/>
    <lineage>
        <taxon>Eukaryota</taxon>
        <taxon>Metazoa</taxon>
        <taxon>Chordata</taxon>
        <taxon>Craniata</taxon>
        <taxon>Vertebrata</taxon>
        <taxon>Euteleostomi</taxon>
        <taxon>Actinopterygii</taxon>
        <taxon>Neopterygii</taxon>
        <taxon>Teleostei</taxon>
        <taxon>Ostariophysi</taxon>
        <taxon>Siluriformes</taxon>
        <taxon>Bagridae</taxon>
        <taxon>Hemibagrus</taxon>
    </lineage>
</organism>
<dbReference type="GO" id="GO:0005886">
    <property type="term" value="C:plasma membrane"/>
    <property type="evidence" value="ECO:0007669"/>
    <property type="project" value="UniProtKB-SubCell"/>
</dbReference>
<keyword evidence="5" id="KW-0472">Membrane</keyword>
<dbReference type="Proteomes" id="UP000824219">
    <property type="component" value="Linkage Group LG11"/>
</dbReference>
<evidence type="ECO:0000313" key="10">
    <source>
        <dbReference type="Proteomes" id="UP000824219"/>
    </source>
</evidence>
<dbReference type="GO" id="GO:0098552">
    <property type="term" value="C:side of membrane"/>
    <property type="evidence" value="ECO:0007669"/>
    <property type="project" value="UniProtKB-KW"/>
</dbReference>
<keyword evidence="2" id="KW-1003">Cell membrane</keyword>
<reference evidence="9 10" key="1">
    <citation type="submission" date="2021-06" db="EMBL/GenBank/DDBJ databases">
        <title>Chromosome-level genome assembly of the red-tail catfish (Hemibagrus wyckioides).</title>
        <authorList>
            <person name="Shao F."/>
        </authorList>
    </citation>
    <scope>NUCLEOTIDE SEQUENCE [LARGE SCALE GENOMIC DNA]</scope>
    <source>
        <strain evidence="9">EC202008001</strain>
        <tissue evidence="9">Blood</tissue>
    </source>
</reference>
<evidence type="ECO:0000256" key="8">
    <source>
        <dbReference type="ARBA" id="ARBA00023288"/>
    </source>
</evidence>
<dbReference type="GO" id="GO:0030550">
    <property type="term" value="F:acetylcholine receptor inhibitor activity"/>
    <property type="evidence" value="ECO:0007669"/>
    <property type="project" value="TreeGrafter"/>
</dbReference>
<dbReference type="GO" id="GO:0090263">
    <property type="term" value="P:positive regulation of canonical Wnt signaling pathway"/>
    <property type="evidence" value="ECO:0007669"/>
    <property type="project" value="TreeGrafter"/>
</dbReference>
<name>A0A9D3NU08_9TELE</name>
<evidence type="ECO:0000256" key="6">
    <source>
        <dbReference type="ARBA" id="ARBA00023157"/>
    </source>
</evidence>
<accession>A0A9D3NU08</accession>
<dbReference type="InterPro" id="IPR045860">
    <property type="entry name" value="Snake_toxin-like_sf"/>
</dbReference>
<dbReference type="EMBL" id="JAHKSW010000011">
    <property type="protein sequence ID" value="KAG7326927.1"/>
    <property type="molecule type" value="Genomic_DNA"/>
</dbReference>
<evidence type="ECO:0008006" key="11">
    <source>
        <dbReference type="Google" id="ProtNLM"/>
    </source>
</evidence>
<protein>
    <recommendedName>
        <fullName evidence="11">Ly6/PLAUR domain-containing protein 6</fullName>
    </recommendedName>
</protein>
<keyword evidence="7" id="KW-0325">Glycoprotein</keyword>
<evidence type="ECO:0000256" key="7">
    <source>
        <dbReference type="ARBA" id="ARBA00023180"/>
    </source>
</evidence>
<keyword evidence="4" id="KW-0732">Signal</keyword>
<dbReference type="Gene3D" id="2.10.60.10">
    <property type="entry name" value="CD59"/>
    <property type="match status" value="1"/>
</dbReference>
<keyword evidence="6" id="KW-1015">Disulfide bond</keyword>
<keyword evidence="3" id="KW-0336">GPI-anchor</keyword>
<dbReference type="OrthoDB" id="6149028at2759"/>
<proteinExistence type="predicted"/>
<evidence type="ECO:0000313" key="9">
    <source>
        <dbReference type="EMBL" id="KAG7326927.1"/>
    </source>
</evidence>
<comment type="caution">
    <text evidence="9">The sequence shown here is derived from an EMBL/GenBank/DDBJ whole genome shotgun (WGS) entry which is preliminary data.</text>
</comment>
<dbReference type="PANTHER" id="PTHR31171:SF0">
    <property type="entry name" value="LY6_PLAUR DOMAIN-CONTAINING PROTEIN 6"/>
    <property type="match status" value="1"/>
</dbReference>